<dbReference type="Proteomes" id="UP000327013">
    <property type="component" value="Chromosome 1"/>
</dbReference>
<keyword evidence="2" id="KW-1185">Reference proteome</keyword>
<reference evidence="1 2" key="1">
    <citation type="submission" date="2019-06" db="EMBL/GenBank/DDBJ databases">
        <title>A chromosomal-level reference genome of Carpinus fangiana (Coryloideae, Betulaceae).</title>
        <authorList>
            <person name="Yang X."/>
            <person name="Wang Z."/>
            <person name="Zhang L."/>
            <person name="Hao G."/>
            <person name="Liu J."/>
            <person name="Yang Y."/>
        </authorList>
    </citation>
    <scope>NUCLEOTIDE SEQUENCE [LARGE SCALE GENOMIC DNA]</scope>
    <source>
        <strain evidence="1">Cfa_2016G</strain>
        <tissue evidence="1">Leaf</tissue>
    </source>
</reference>
<dbReference type="AlphaFoldDB" id="A0A5N6QAI5"/>
<proteinExistence type="predicted"/>
<name>A0A5N6QAI5_9ROSI</name>
<dbReference type="OrthoDB" id="1919336at2759"/>
<gene>
    <name evidence="1" type="ORF">FH972_000965</name>
</gene>
<protein>
    <submittedName>
        <fullName evidence="1">Uncharacterized protein</fullName>
    </submittedName>
</protein>
<sequence>MILSDGFIQAYEKVQYYDIATEKRAEFDRAMADYIKKKESGEDQETEDSDSEFDE</sequence>
<evidence type="ECO:0000313" key="2">
    <source>
        <dbReference type="Proteomes" id="UP000327013"/>
    </source>
</evidence>
<dbReference type="EMBL" id="CM017321">
    <property type="protein sequence ID" value="KAE7996226.1"/>
    <property type="molecule type" value="Genomic_DNA"/>
</dbReference>
<organism evidence="1 2">
    <name type="scientific">Carpinus fangiana</name>
    <dbReference type="NCBI Taxonomy" id="176857"/>
    <lineage>
        <taxon>Eukaryota</taxon>
        <taxon>Viridiplantae</taxon>
        <taxon>Streptophyta</taxon>
        <taxon>Embryophyta</taxon>
        <taxon>Tracheophyta</taxon>
        <taxon>Spermatophyta</taxon>
        <taxon>Magnoliopsida</taxon>
        <taxon>eudicotyledons</taxon>
        <taxon>Gunneridae</taxon>
        <taxon>Pentapetalae</taxon>
        <taxon>rosids</taxon>
        <taxon>fabids</taxon>
        <taxon>Fagales</taxon>
        <taxon>Betulaceae</taxon>
        <taxon>Carpinus</taxon>
    </lineage>
</organism>
<accession>A0A5N6QAI5</accession>
<evidence type="ECO:0000313" key="1">
    <source>
        <dbReference type="EMBL" id="KAE7996226.1"/>
    </source>
</evidence>